<evidence type="ECO:0000256" key="1">
    <source>
        <dbReference type="SAM" id="Phobius"/>
    </source>
</evidence>
<sequence>MTRDLTKTLSFLALHLIVGFTVAYLITGSVTMAGGIALIEPMVNAVVFFFHERAWRQDMPLIDLLLHRHTATT</sequence>
<keyword evidence="1" id="KW-0472">Membrane</keyword>
<keyword evidence="4" id="KW-1185">Reference proteome</keyword>
<keyword evidence="1" id="KW-0812">Transmembrane</keyword>
<feature type="transmembrane region" description="Helical" evidence="1">
    <location>
        <begin position="9"/>
        <end position="26"/>
    </location>
</feature>
<gene>
    <name evidence="3" type="ORF">SAMN06296065_102176</name>
</gene>
<protein>
    <submittedName>
        <fullName evidence="3">Uncharacterized membrane protein</fullName>
    </submittedName>
</protein>
<proteinExistence type="predicted"/>
<reference evidence="3 4" key="1">
    <citation type="submission" date="2017-05" db="EMBL/GenBank/DDBJ databases">
        <authorList>
            <person name="Varghese N."/>
            <person name="Submissions S."/>
        </authorList>
    </citation>
    <scope>NUCLEOTIDE SEQUENCE [LARGE SCALE GENOMIC DNA]</scope>
    <source>
        <strain evidence="3 4">SM16</strain>
    </source>
</reference>
<dbReference type="Proteomes" id="UP001157910">
    <property type="component" value="Unassembled WGS sequence"/>
</dbReference>
<accession>A0ABY1Q4D4</accession>
<keyword evidence="1" id="KW-1133">Transmembrane helix</keyword>
<comment type="caution">
    <text evidence="3">The sequence shown here is derived from an EMBL/GenBank/DDBJ whole genome shotgun (WGS) entry which is preliminary data.</text>
</comment>
<dbReference type="EMBL" id="FXUI01000002">
    <property type="protein sequence ID" value="SMP56739.1"/>
    <property type="molecule type" value="Genomic_DNA"/>
</dbReference>
<dbReference type="InterPro" id="IPR018638">
    <property type="entry name" value="DUF2061_membrane"/>
</dbReference>
<evidence type="ECO:0000313" key="4">
    <source>
        <dbReference type="Proteomes" id="UP001157910"/>
    </source>
</evidence>
<evidence type="ECO:0000313" key="3">
    <source>
        <dbReference type="EMBL" id="SMP56739.1"/>
    </source>
</evidence>
<evidence type="ECO:0000259" key="2">
    <source>
        <dbReference type="Pfam" id="PF09834"/>
    </source>
</evidence>
<organism evidence="3 4">
    <name type="scientific">Novosphingobium panipatense</name>
    <dbReference type="NCBI Taxonomy" id="428991"/>
    <lineage>
        <taxon>Bacteria</taxon>
        <taxon>Pseudomonadati</taxon>
        <taxon>Pseudomonadota</taxon>
        <taxon>Alphaproteobacteria</taxon>
        <taxon>Sphingomonadales</taxon>
        <taxon>Sphingomonadaceae</taxon>
        <taxon>Novosphingobium</taxon>
    </lineage>
</organism>
<feature type="domain" description="DUF2061" evidence="2">
    <location>
        <begin position="6"/>
        <end position="55"/>
    </location>
</feature>
<name>A0ABY1Q4D4_9SPHN</name>
<dbReference type="Pfam" id="PF09834">
    <property type="entry name" value="DUF2061"/>
    <property type="match status" value="1"/>
</dbReference>
<dbReference type="RefSeq" id="WP_103729619.1">
    <property type="nucleotide sequence ID" value="NZ_FXUI01000002.1"/>
</dbReference>